<protein>
    <submittedName>
        <fullName evidence="1">Uncharacterized protein</fullName>
    </submittedName>
</protein>
<dbReference type="Proteomes" id="UP001596472">
    <property type="component" value="Unassembled WGS sequence"/>
</dbReference>
<name>A0ABW2L5D1_9BACT</name>
<gene>
    <name evidence="1" type="ORF">ACFQY0_10070</name>
</gene>
<accession>A0ABW2L5D1</accession>
<keyword evidence="2" id="KW-1185">Reference proteome</keyword>
<evidence type="ECO:0000313" key="1">
    <source>
        <dbReference type="EMBL" id="MFC7337522.1"/>
    </source>
</evidence>
<evidence type="ECO:0000313" key="2">
    <source>
        <dbReference type="Proteomes" id="UP001596472"/>
    </source>
</evidence>
<organism evidence="1 2">
    <name type="scientific">Haloferula chungangensis</name>
    <dbReference type="NCBI Taxonomy" id="1048331"/>
    <lineage>
        <taxon>Bacteria</taxon>
        <taxon>Pseudomonadati</taxon>
        <taxon>Verrucomicrobiota</taxon>
        <taxon>Verrucomicrobiia</taxon>
        <taxon>Verrucomicrobiales</taxon>
        <taxon>Verrucomicrobiaceae</taxon>
        <taxon>Haloferula</taxon>
    </lineage>
</organism>
<proteinExistence type="predicted"/>
<reference evidence="2" key="1">
    <citation type="journal article" date="2019" name="Int. J. Syst. Evol. Microbiol.">
        <title>The Global Catalogue of Microorganisms (GCM) 10K type strain sequencing project: providing services to taxonomists for standard genome sequencing and annotation.</title>
        <authorList>
            <consortium name="The Broad Institute Genomics Platform"/>
            <consortium name="The Broad Institute Genome Sequencing Center for Infectious Disease"/>
            <person name="Wu L."/>
            <person name="Ma J."/>
        </authorList>
    </citation>
    <scope>NUCLEOTIDE SEQUENCE [LARGE SCALE GENOMIC DNA]</scope>
    <source>
        <strain evidence="2">CGMCC 4.1467</strain>
    </source>
</reference>
<comment type="caution">
    <text evidence="1">The sequence shown here is derived from an EMBL/GenBank/DDBJ whole genome shotgun (WGS) entry which is preliminary data.</text>
</comment>
<sequence>MNSHTADMSTPPGPERARPMKFGAASFRTGIYEFIPVPFFDDWLISRERRQIVRTILQRRGLGFDDHVVRILAGGGRSFSSRLRSFAKGLMMKPLRKIMRTALFWLTARRAAKNVVATYFLARYLHHPDLGAACEKDRITLSDARELAAVFEDISKNIDLKALGGAVRKVKGVLDGRRAFEVDRQELKDAIETEAPGFIAEFDALASAKLRESASLRGMV</sequence>
<dbReference type="EMBL" id="JBHTBS010000004">
    <property type="protein sequence ID" value="MFC7337522.1"/>
    <property type="molecule type" value="Genomic_DNA"/>
</dbReference>
<dbReference type="RefSeq" id="WP_379711884.1">
    <property type="nucleotide sequence ID" value="NZ_JBHTBS010000004.1"/>
</dbReference>